<feature type="region of interest" description="Disordered" evidence="1">
    <location>
        <begin position="1"/>
        <end position="26"/>
    </location>
</feature>
<dbReference type="Proteomes" id="UP000770661">
    <property type="component" value="Unassembled WGS sequence"/>
</dbReference>
<evidence type="ECO:0000256" key="1">
    <source>
        <dbReference type="SAM" id="MobiDB-lite"/>
    </source>
</evidence>
<protein>
    <submittedName>
        <fullName evidence="2">Uncharacterized protein</fullName>
    </submittedName>
</protein>
<accession>A0A8J4Y4Q9</accession>
<dbReference type="EMBL" id="JACEEZ010017869">
    <property type="protein sequence ID" value="KAG0717276.1"/>
    <property type="molecule type" value="Genomic_DNA"/>
</dbReference>
<keyword evidence="3" id="KW-1185">Reference proteome</keyword>
<organism evidence="2 3">
    <name type="scientific">Chionoecetes opilio</name>
    <name type="common">Atlantic snow crab</name>
    <name type="synonym">Cancer opilio</name>
    <dbReference type="NCBI Taxonomy" id="41210"/>
    <lineage>
        <taxon>Eukaryota</taxon>
        <taxon>Metazoa</taxon>
        <taxon>Ecdysozoa</taxon>
        <taxon>Arthropoda</taxon>
        <taxon>Crustacea</taxon>
        <taxon>Multicrustacea</taxon>
        <taxon>Malacostraca</taxon>
        <taxon>Eumalacostraca</taxon>
        <taxon>Eucarida</taxon>
        <taxon>Decapoda</taxon>
        <taxon>Pleocyemata</taxon>
        <taxon>Brachyura</taxon>
        <taxon>Eubrachyura</taxon>
        <taxon>Majoidea</taxon>
        <taxon>Majidae</taxon>
        <taxon>Chionoecetes</taxon>
    </lineage>
</organism>
<gene>
    <name evidence="2" type="ORF">GWK47_054783</name>
</gene>
<name>A0A8J4Y4Q9_CHIOP</name>
<evidence type="ECO:0000313" key="2">
    <source>
        <dbReference type="EMBL" id="KAG0717276.1"/>
    </source>
</evidence>
<sequence length="82" mass="9050">MKQERNCSARKKRTMENIPPNQQALGAAHPNVQCTGWHLDNLSPGPTTDTQLLRLRFWALDAEKQSPGFLSELAACGSKGCK</sequence>
<evidence type="ECO:0000313" key="3">
    <source>
        <dbReference type="Proteomes" id="UP000770661"/>
    </source>
</evidence>
<dbReference type="AlphaFoldDB" id="A0A8J4Y4Q9"/>
<comment type="caution">
    <text evidence="2">The sequence shown here is derived from an EMBL/GenBank/DDBJ whole genome shotgun (WGS) entry which is preliminary data.</text>
</comment>
<dbReference type="OrthoDB" id="5949854at2759"/>
<reference evidence="2" key="1">
    <citation type="submission" date="2020-07" db="EMBL/GenBank/DDBJ databases">
        <title>The High-quality genome of the commercially important snow crab, Chionoecetes opilio.</title>
        <authorList>
            <person name="Jeong J.-H."/>
            <person name="Ryu S."/>
        </authorList>
    </citation>
    <scope>NUCLEOTIDE SEQUENCE</scope>
    <source>
        <strain evidence="2">MADBK_172401_WGS</strain>
        <tissue evidence="2">Digestive gland</tissue>
    </source>
</reference>
<proteinExistence type="predicted"/>